<evidence type="ECO:0000313" key="14">
    <source>
        <dbReference type="EMBL" id="KIL51838.1"/>
    </source>
</evidence>
<dbReference type="RefSeq" id="WP_041085587.1">
    <property type="nucleotide sequence ID" value="NZ_JXRP01000006.1"/>
</dbReference>
<evidence type="ECO:0000256" key="5">
    <source>
        <dbReference type="ARBA" id="ARBA00022840"/>
    </source>
</evidence>
<comment type="caution">
    <text evidence="14">The sequence shown here is derived from an EMBL/GenBank/DDBJ whole genome shotgun (WGS) entry which is preliminary data.</text>
</comment>
<evidence type="ECO:0000256" key="3">
    <source>
        <dbReference type="ARBA" id="ARBA00022801"/>
    </source>
</evidence>
<dbReference type="Gene3D" id="1.10.10.160">
    <property type="match status" value="1"/>
</dbReference>
<dbReference type="PROSITE" id="PS51217">
    <property type="entry name" value="UVRD_HELICASE_CTER"/>
    <property type="match status" value="1"/>
</dbReference>
<dbReference type="SUPFAM" id="SSF52540">
    <property type="entry name" value="P-loop containing nucleoside triphosphate hydrolases"/>
    <property type="match status" value="1"/>
</dbReference>
<accession>A0A0C2W729</accession>
<dbReference type="PANTHER" id="PTHR11070:SF2">
    <property type="entry name" value="ATP-DEPENDENT DNA HELICASE SRS2"/>
    <property type="match status" value="1"/>
</dbReference>
<evidence type="ECO:0000256" key="6">
    <source>
        <dbReference type="ARBA" id="ARBA00023125"/>
    </source>
</evidence>
<comment type="similarity">
    <text evidence="1">Belongs to the helicase family. UvrD subfamily.</text>
</comment>
<proteinExistence type="inferred from homology"/>
<feature type="domain" description="UvrD-like helicase ATP-binding" evidence="12">
    <location>
        <begin position="17"/>
        <end position="304"/>
    </location>
</feature>
<dbReference type="InterPro" id="IPR013986">
    <property type="entry name" value="DExx_box_DNA_helicase_dom_sf"/>
</dbReference>
<dbReference type="PROSITE" id="PS51198">
    <property type="entry name" value="UVRD_HELICASE_ATP_BIND"/>
    <property type="match status" value="1"/>
</dbReference>
<dbReference type="GO" id="GO:0016887">
    <property type="term" value="F:ATP hydrolysis activity"/>
    <property type="evidence" value="ECO:0007669"/>
    <property type="project" value="RHEA"/>
</dbReference>
<evidence type="ECO:0000256" key="8">
    <source>
        <dbReference type="ARBA" id="ARBA00034617"/>
    </source>
</evidence>
<protein>
    <recommendedName>
        <fullName evidence="9">DNA 3'-5' helicase</fullName>
        <ecNumber evidence="9">5.6.2.4</ecNumber>
    </recommendedName>
</protein>
<comment type="catalytic activity">
    <reaction evidence="10">
        <text>ATP + H2O = ADP + phosphate + H(+)</text>
        <dbReference type="Rhea" id="RHEA:13065"/>
        <dbReference type="ChEBI" id="CHEBI:15377"/>
        <dbReference type="ChEBI" id="CHEBI:15378"/>
        <dbReference type="ChEBI" id="CHEBI:30616"/>
        <dbReference type="ChEBI" id="CHEBI:43474"/>
        <dbReference type="ChEBI" id="CHEBI:456216"/>
        <dbReference type="EC" id="5.6.2.4"/>
    </reaction>
</comment>
<dbReference type="Pfam" id="PF00580">
    <property type="entry name" value="UvrD-helicase"/>
    <property type="match status" value="1"/>
</dbReference>
<dbReference type="OrthoDB" id="9810135at2"/>
<dbReference type="GO" id="GO:0005829">
    <property type="term" value="C:cytosol"/>
    <property type="evidence" value="ECO:0007669"/>
    <property type="project" value="TreeGrafter"/>
</dbReference>
<keyword evidence="15" id="KW-1185">Reference proteome</keyword>
<evidence type="ECO:0000256" key="10">
    <source>
        <dbReference type="ARBA" id="ARBA00048988"/>
    </source>
</evidence>
<dbReference type="GO" id="GO:0000725">
    <property type="term" value="P:recombinational repair"/>
    <property type="evidence" value="ECO:0007669"/>
    <property type="project" value="TreeGrafter"/>
</dbReference>
<keyword evidence="3 11" id="KW-0378">Hydrolase</keyword>
<dbReference type="EC" id="5.6.2.4" evidence="9"/>
<dbReference type="GO" id="GO:0033202">
    <property type="term" value="C:DNA helicase complex"/>
    <property type="evidence" value="ECO:0007669"/>
    <property type="project" value="TreeGrafter"/>
</dbReference>
<dbReference type="PANTHER" id="PTHR11070">
    <property type="entry name" value="UVRD / RECB / PCRA DNA HELICASE FAMILY MEMBER"/>
    <property type="match status" value="1"/>
</dbReference>
<dbReference type="GO" id="GO:0003677">
    <property type="term" value="F:DNA binding"/>
    <property type="evidence" value="ECO:0007669"/>
    <property type="project" value="UniProtKB-KW"/>
</dbReference>
<sequence length="726" mass="83744">MVVKVDFFDRKKRELGVSLNEVQKKAVLQTEGALLLLASPGSGKTTTIIMRIGYLIEEKGVDPSRIKGVTFSKASAMDMKERFVRFFPELEPVDFSTIHSLAFEVVREHFYKESIKYQLIEGAADIKDPSFMNKKLMLRKIYQDYAGENITEDQLEELATYISFIKNKLIKKNHWSTVPCDVPHAEQIFEEYEKVKNANPGQLLLDYDDMLTIANEALEQNPYLLRKYQQRYDYVLTDESQDTSLVQHSIIEKLVRGHGNICVVADDDQSIYTWRAAEPQYLLDFKQVYPKAKIVKMEQNYRSSKEIVEVANQFIKRNKNRYDKNMFTENESAKPVVIKVFPDYEDQSKYLAQELSKLQSYKNAAVLYRNNASSILLINGFERAGIPFYMKDSDNRFFSHWIVEDILNFMRVTFNEVRIDIFEKIYTKFNGYVTKQQMWELKKIANGQSVFDNLLNMVELKGYQIKQIKACKETFQQMKGKTPFHVIRLIREDLGYEKALEKMSQRLGFKMDALLDILNTLEEISGSLNTMTEFANRLKHLESMMKTSKVNKGQNAVTLSTLHSSKGLEFKKVYMTDLIDGIIPSKSDNEAKKEGNLNPMEEAARLFYVGMTRAEKELELISYRKRNKKNTKPSVFLLNVAYILDPQKEKEAGQKSDGKKPEIPHNPNALTKVSQLIVGSAVKHRVFGRGEILGFVEEGIEIRFQAGVKKLSIERCLTMGLLEPAD</sequence>
<dbReference type="InterPro" id="IPR000212">
    <property type="entry name" value="DNA_helicase_UvrD/REP"/>
</dbReference>
<keyword evidence="5 11" id="KW-0067">ATP-binding</keyword>
<organism evidence="14 15">
    <name type="scientific">Jeotgalibacillus soli</name>
    <dbReference type="NCBI Taxonomy" id="889306"/>
    <lineage>
        <taxon>Bacteria</taxon>
        <taxon>Bacillati</taxon>
        <taxon>Bacillota</taxon>
        <taxon>Bacilli</taxon>
        <taxon>Bacillales</taxon>
        <taxon>Caryophanaceae</taxon>
        <taxon>Jeotgalibacillus</taxon>
    </lineage>
</organism>
<reference evidence="14 15" key="1">
    <citation type="submission" date="2015-01" db="EMBL/GenBank/DDBJ databases">
        <title>Genome sequencing of Jeotgalibacillus soli.</title>
        <authorList>
            <person name="Goh K.M."/>
            <person name="Chan K.-G."/>
            <person name="Yaakop A.S."/>
            <person name="Ee R."/>
            <person name="Gan H.M."/>
            <person name="Chan C.S."/>
        </authorList>
    </citation>
    <scope>NUCLEOTIDE SEQUENCE [LARGE SCALE GENOMIC DNA]</scope>
    <source>
        <strain evidence="14 15">P9</strain>
    </source>
</reference>
<dbReference type="CDD" id="cd17932">
    <property type="entry name" value="DEXQc_UvrD"/>
    <property type="match status" value="1"/>
</dbReference>
<feature type="domain" description="UvrD-like helicase C-terminal" evidence="13">
    <location>
        <begin position="305"/>
        <end position="567"/>
    </location>
</feature>
<evidence type="ECO:0000313" key="15">
    <source>
        <dbReference type="Proteomes" id="UP000031938"/>
    </source>
</evidence>
<dbReference type="GO" id="GO:0005524">
    <property type="term" value="F:ATP binding"/>
    <property type="evidence" value="ECO:0007669"/>
    <property type="project" value="UniProtKB-UniRule"/>
</dbReference>
<dbReference type="InterPro" id="IPR027417">
    <property type="entry name" value="P-loop_NTPase"/>
</dbReference>
<evidence type="ECO:0000256" key="7">
    <source>
        <dbReference type="ARBA" id="ARBA00023235"/>
    </source>
</evidence>
<dbReference type="PATRIC" id="fig|889306.3.peg.212"/>
<evidence type="ECO:0000259" key="13">
    <source>
        <dbReference type="PROSITE" id="PS51217"/>
    </source>
</evidence>
<dbReference type="Pfam" id="PF13361">
    <property type="entry name" value="UvrD_C"/>
    <property type="match status" value="1"/>
</dbReference>
<comment type="catalytic activity">
    <reaction evidence="8">
        <text>Couples ATP hydrolysis with the unwinding of duplex DNA by translocating in the 3'-5' direction.</text>
        <dbReference type="EC" id="5.6.2.4"/>
    </reaction>
</comment>
<keyword evidence="2 11" id="KW-0547">Nucleotide-binding</keyword>
<evidence type="ECO:0000256" key="4">
    <source>
        <dbReference type="ARBA" id="ARBA00022806"/>
    </source>
</evidence>
<dbReference type="CDD" id="cd18807">
    <property type="entry name" value="SF1_C_UvrD"/>
    <property type="match status" value="1"/>
</dbReference>
<evidence type="ECO:0000256" key="11">
    <source>
        <dbReference type="PROSITE-ProRule" id="PRU00560"/>
    </source>
</evidence>
<evidence type="ECO:0000259" key="12">
    <source>
        <dbReference type="PROSITE" id="PS51198"/>
    </source>
</evidence>
<dbReference type="Gene3D" id="1.10.486.10">
    <property type="entry name" value="PCRA, domain 4"/>
    <property type="match status" value="1"/>
</dbReference>
<dbReference type="InterPro" id="IPR014016">
    <property type="entry name" value="UvrD-like_ATP-bd"/>
</dbReference>
<dbReference type="Gene3D" id="3.40.50.300">
    <property type="entry name" value="P-loop containing nucleotide triphosphate hydrolases"/>
    <property type="match status" value="2"/>
</dbReference>
<dbReference type="InterPro" id="IPR014017">
    <property type="entry name" value="DNA_helicase_UvrD-like_C"/>
</dbReference>
<gene>
    <name evidence="14" type="ORF">KP78_02080</name>
</gene>
<keyword evidence="6" id="KW-0238">DNA-binding</keyword>
<dbReference type="AlphaFoldDB" id="A0A0C2W729"/>
<feature type="binding site" evidence="11">
    <location>
        <begin position="38"/>
        <end position="45"/>
    </location>
    <ligand>
        <name>ATP</name>
        <dbReference type="ChEBI" id="CHEBI:30616"/>
    </ligand>
</feature>
<keyword evidence="7" id="KW-0413">Isomerase</keyword>
<dbReference type="EMBL" id="JXRP01000006">
    <property type="protein sequence ID" value="KIL51838.1"/>
    <property type="molecule type" value="Genomic_DNA"/>
</dbReference>
<evidence type="ECO:0000256" key="9">
    <source>
        <dbReference type="ARBA" id="ARBA00034808"/>
    </source>
</evidence>
<keyword evidence="4 11" id="KW-0347">Helicase</keyword>
<evidence type="ECO:0000256" key="1">
    <source>
        <dbReference type="ARBA" id="ARBA00009922"/>
    </source>
</evidence>
<dbReference type="GO" id="GO:0043138">
    <property type="term" value="F:3'-5' DNA helicase activity"/>
    <property type="evidence" value="ECO:0007669"/>
    <property type="project" value="UniProtKB-EC"/>
</dbReference>
<name>A0A0C2W729_9BACL</name>
<dbReference type="Proteomes" id="UP000031938">
    <property type="component" value="Unassembled WGS sequence"/>
</dbReference>
<dbReference type="STRING" id="889306.KP78_02080"/>
<evidence type="ECO:0000256" key="2">
    <source>
        <dbReference type="ARBA" id="ARBA00022741"/>
    </source>
</evidence>